<name>A0AC35FUR0_9BILA</name>
<dbReference type="Proteomes" id="UP000887580">
    <property type="component" value="Unplaced"/>
</dbReference>
<proteinExistence type="predicted"/>
<organism evidence="1 2">
    <name type="scientific">Panagrolaimus sp. PS1159</name>
    <dbReference type="NCBI Taxonomy" id="55785"/>
    <lineage>
        <taxon>Eukaryota</taxon>
        <taxon>Metazoa</taxon>
        <taxon>Ecdysozoa</taxon>
        <taxon>Nematoda</taxon>
        <taxon>Chromadorea</taxon>
        <taxon>Rhabditida</taxon>
        <taxon>Tylenchina</taxon>
        <taxon>Panagrolaimomorpha</taxon>
        <taxon>Panagrolaimoidea</taxon>
        <taxon>Panagrolaimidae</taxon>
        <taxon>Panagrolaimus</taxon>
    </lineage>
</organism>
<accession>A0AC35FUR0</accession>
<evidence type="ECO:0000313" key="2">
    <source>
        <dbReference type="WBParaSite" id="PS1159_v2.g21144.t2"/>
    </source>
</evidence>
<dbReference type="WBParaSite" id="PS1159_v2.g21144.t2">
    <property type="protein sequence ID" value="PS1159_v2.g21144.t2"/>
    <property type="gene ID" value="PS1159_v2.g21144"/>
</dbReference>
<reference evidence="2" key="1">
    <citation type="submission" date="2022-11" db="UniProtKB">
        <authorList>
            <consortium name="WormBaseParasite"/>
        </authorList>
    </citation>
    <scope>IDENTIFICATION</scope>
</reference>
<evidence type="ECO:0000313" key="1">
    <source>
        <dbReference type="Proteomes" id="UP000887580"/>
    </source>
</evidence>
<protein>
    <submittedName>
        <fullName evidence="2">G-protein coupled receptors family 1 profile domain-containing protein</fullName>
    </submittedName>
</protein>
<sequence length="363" mass="40734">MRTNRTSLSNNTTNSNPAGMNNCDSIKRKQMFPFMEGIMNSRINFSKKHRRCNWLRVCSGKSEYSNSEDSTDVPNNPDETSLASSVYATSLKRSVKASSTMSNQENADPETASLDAAIEQTSPRSRTLTDSNRFRSRNASERPLLHNYTVLIELRDGEGKRPSVRLSSVDKANLRPTSGETGPRTPMRKRSRSDVAATADDIKRVSMAAGVGGGENRASTKIKGGGNGTIPETLEQHPPHQNGKAKGIDKTDARKSEKERRKNERKQDSKAAKTLSAILIAFIITWTPYNVIVVWEAFFPKTVPNVLFTISYCLCYINSTINPVCYALCNARFRNTYMRILRCRWKQDRTANGLYRNAYLRRA</sequence>